<dbReference type="PANTHER" id="PTHR43649:SF34">
    <property type="entry name" value="ABC TRANSPORTER PERIPLASMIC-BINDING PROTEIN YCJN-RELATED"/>
    <property type="match status" value="1"/>
</dbReference>
<dbReference type="CDD" id="cd14750">
    <property type="entry name" value="PBP2_TMBP"/>
    <property type="match status" value="1"/>
</dbReference>
<gene>
    <name evidence="6" type="ORF">SAMN05216313_11264</name>
</gene>
<dbReference type="Proteomes" id="UP000198508">
    <property type="component" value="Unassembled WGS sequence"/>
</dbReference>
<protein>
    <submittedName>
        <fullName evidence="6">Multiple sugar transport system substrate-binding protein</fullName>
    </submittedName>
</protein>
<reference evidence="7" key="1">
    <citation type="submission" date="2016-10" db="EMBL/GenBank/DDBJ databases">
        <authorList>
            <person name="Varghese N."/>
            <person name="Submissions S."/>
        </authorList>
    </citation>
    <scope>NUCLEOTIDE SEQUENCE [LARGE SCALE GENOMIC DNA]</scope>
    <source>
        <strain evidence="7">NLAE-zl-G277</strain>
    </source>
</reference>
<feature type="chain" id="PRO_5039251364" evidence="5">
    <location>
        <begin position="20"/>
        <end position="432"/>
    </location>
</feature>
<evidence type="ECO:0000313" key="7">
    <source>
        <dbReference type="Proteomes" id="UP000198508"/>
    </source>
</evidence>
<proteinExistence type="inferred from homology"/>
<dbReference type="InterPro" id="IPR050490">
    <property type="entry name" value="Bact_solute-bd_prot1"/>
</dbReference>
<feature type="compositionally biased region" description="Low complexity" evidence="4">
    <location>
        <begin position="34"/>
        <end position="47"/>
    </location>
</feature>
<keyword evidence="3 5" id="KW-0732">Signal</keyword>
<organism evidence="6 7">
    <name type="scientific">Enterocloster lavalensis</name>
    <dbReference type="NCBI Taxonomy" id="460384"/>
    <lineage>
        <taxon>Bacteria</taxon>
        <taxon>Bacillati</taxon>
        <taxon>Bacillota</taxon>
        <taxon>Clostridia</taxon>
        <taxon>Lachnospirales</taxon>
        <taxon>Lachnospiraceae</taxon>
        <taxon>Enterocloster</taxon>
    </lineage>
</organism>
<dbReference type="Pfam" id="PF01547">
    <property type="entry name" value="SBP_bac_1"/>
    <property type="match status" value="1"/>
</dbReference>
<comment type="similarity">
    <text evidence="1">Belongs to the bacterial solute-binding protein 1 family.</text>
</comment>
<evidence type="ECO:0000256" key="2">
    <source>
        <dbReference type="ARBA" id="ARBA00022448"/>
    </source>
</evidence>
<evidence type="ECO:0000313" key="6">
    <source>
        <dbReference type="EMBL" id="SET71757.1"/>
    </source>
</evidence>
<dbReference type="PROSITE" id="PS51257">
    <property type="entry name" value="PROKAR_LIPOPROTEIN"/>
    <property type="match status" value="1"/>
</dbReference>
<evidence type="ECO:0000256" key="4">
    <source>
        <dbReference type="SAM" id="MobiDB-lite"/>
    </source>
</evidence>
<feature type="signal peptide" evidence="5">
    <location>
        <begin position="1"/>
        <end position="19"/>
    </location>
</feature>
<evidence type="ECO:0000256" key="3">
    <source>
        <dbReference type="ARBA" id="ARBA00022729"/>
    </source>
</evidence>
<dbReference type="STRING" id="460384.SAMN05216313_11264"/>
<evidence type="ECO:0000256" key="1">
    <source>
        <dbReference type="ARBA" id="ARBA00008520"/>
    </source>
</evidence>
<dbReference type="RefSeq" id="WP_092364260.1">
    <property type="nucleotide sequence ID" value="NZ_CAJJSN010000001.1"/>
</dbReference>
<dbReference type="EMBL" id="FOIM01000012">
    <property type="protein sequence ID" value="SET71757.1"/>
    <property type="molecule type" value="Genomic_DNA"/>
</dbReference>
<evidence type="ECO:0000256" key="5">
    <source>
        <dbReference type="SAM" id="SignalP"/>
    </source>
</evidence>
<name>A0A1I0GLB5_9FIRM</name>
<sequence length="432" mass="46745">MRKWIAALLIGTMVLTAGCGQKGADQGAAGGAEQGASQAASGGSQSGPVTINYYGRPDDNQVESTIIKAFEDSHPDIKVNYVELPDSSNDRLKTINTVLQAGDASIDVFAGDVVWPPIFASAGWVIPFDEYIAEGELDDYLPGPLSAFQIQGKTYGLPFMADAGALYYRKDLLDKYGKEVPGTWAELVATAKEIVEQEGNPDLKGFVSYWKQNESLTSSMLEIYWEKGARIIGEDGSCVIDEALLAETLAEMKQMMDDGVTASGIETFGTKEARDVMCAGGAVFARDWLSGYGPFNNPETSQVAGKVEIAPLPSYGCLGGWGVMVSNYSKNKPQAVEFAKFRANYESQVTALELVDIKPTFKSAYEDAALLEKKPELPGYLPALEQSRPRPQSPFYAEISGIMQLEIHSVITGMSSPEDSAKKIVEQVNQIF</sequence>
<keyword evidence="7" id="KW-1185">Reference proteome</keyword>
<dbReference type="AlphaFoldDB" id="A0A1I0GLB5"/>
<dbReference type="InterPro" id="IPR006059">
    <property type="entry name" value="SBP"/>
</dbReference>
<keyword evidence="6" id="KW-0762">Sugar transport</keyword>
<keyword evidence="2" id="KW-0813">Transport</keyword>
<feature type="region of interest" description="Disordered" evidence="4">
    <location>
        <begin position="24"/>
        <end position="48"/>
    </location>
</feature>
<accession>A0A1I0GLB5</accession>
<dbReference type="PANTHER" id="PTHR43649">
    <property type="entry name" value="ARABINOSE-BINDING PROTEIN-RELATED"/>
    <property type="match status" value="1"/>
</dbReference>
<dbReference type="SUPFAM" id="SSF53850">
    <property type="entry name" value="Periplasmic binding protein-like II"/>
    <property type="match status" value="1"/>
</dbReference>
<dbReference type="Gene3D" id="3.40.190.10">
    <property type="entry name" value="Periplasmic binding protein-like II"/>
    <property type="match status" value="2"/>
</dbReference>